<dbReference type="EMBL" id="CP002353">
    <property type="protein sequence ID" value="ADV60901.1"/>
    <property type="molecule type" value="Genomic_DNA"/>
</dbReference>
<keyword evidence="6 11" id="KW-0865">Zymogen</keyword>
<evidence type="ECO:0000256" key="10">
    <source>
        <dbReference type="PIRSR" id="PIRSR600101-2"/>
    </source>
</evidence>
<gene>
    <name evidence="13" type="ordered locus">Isop_0306</name>
</gene>
<dbReference type="InterPro" id="IPR043138">
    <property type="entry name" value="GGT_lsub"/>
</dbReference>
<keyword evidence="11" id="KW-0317">Glutathione biosynthesis</keyword>
<dbReference type="InterPro" id="IPR000101">
    <property type="entry name" value="GGT_peptidase"/>
</dbReference>
<dbReference type="EC" id="3.4.19.13" evidence="11"/>
<keyword evidence="5 11" id="KW-0378">Hydrolase</keyword>
<comment type="PTM">
    <text evidence="11">Cleaved by autocatalysis into a large and a small subunit.</text>
</comment>
<sequence>MTTTITKTTQRRIGPHGEGHSRGMGCRRVGVGLALVAWLVGSTPPVRAQETAVVVSASAAVFQREAVVCNDEPSARVGATILAQGGNAIDAAVATALALAVTHPAAGNLGGGGFLVAFLPERGQVVAYDFRETAPAASTPTMYLDEQGRLRPRHRVGPRAAGVPGTPRGLELAHRHHGQLPWAQVVAPAIALARDGFPVTKVLADSLNAQLQLRSGTQPLEVDDENPGDAQARMADFPSSTAAFAKPDGTPWRAGDLLKQPDLASTLQRLADRGADDFYRGQTAHLIVEAMARDGGIITLKDLESYQAKSRPPIRFTYRGYEIYGMSPPSSGGLTMGMMFRMLERFDLAADGPESPQTLHRVTEAMKRAYMIRARDLGDPDFNNRDWETLLESKEVERLAASIGPRATPSRDLAGDAWIIAPEGTDTTHLSVIDAQGAAVALTYTLEESYGSKYVVPGAGFLLNNEMGDFNLIPGLTDERGHIGTTPNLIAPGKRMLSSMSPTLVLREGRVRVVTGSPGGRTIPNTTLWVLLRLIDFNASPAEAVAAPRTHHAWFPDLLSLEGREWPKATLDTLVSQGHRLQVGGVQGDAHTIVVDPVTAARHGVPDPRRGIAHAAGR</sequence>
<feature type="binding site" evidence="10">
    <location>
        <position position="469"/>
    </location>
    <ligand>
        <name>L-glutamate</name>
        <dbReference type="ChEBI" id="CHEBI:29985"/>
    </ligand>
</feature>
<keyword evidence="4 11" id="KW-0808">Transferase</keyword>
<dbReference type="Gene3D" id="3.60.20.40">
    <property type="match status" value="1"/>
</dbReference>
<dbReference type="OrthoDB" id="9781342at2"/>
<dbReference type="Gene3D" id="1.10.246.130">
    <property type="match status" value="1"/>
</dbReference>
<dbReference type="SUPFAM" id="SSF56235">
    <property type="entry name" value="N-terminal nucleophile aminohydrolases (Ntn hydrolases)"/>
    <property type="match status" value="1"/>
</dbReference>
<comment type="similarity">
    <text evidence="3 11">Belongs to the gamma-glutamyltransferase family.</text>
</comment>
<dbReference type="STRING" id="575540.Isop_0306"/>
<comment type="catalytic activity">
    <reaction evidence="8 11">
        <text>an N-terminal (5-L-glutamyl)-[peptide] + an alpha-amino acid = 5-L-glutamyl amino acid + an N-terminal L-alpha-aminoacyl-[peptide]</text>
        <dbReference type="Rhea" id="RHEA:23904"/>
        <dbReference type="Rhea" id="RHEA-COMP:9780"/>
        <dbReference type="Rhea" id="RHEA-COMP:9795"/>
        <dbReference type="ChEBI" id="CHEBI:77644"/>
        <dbReference type="ChEBI" id="CHEBI:78597"/>
        <dbReference type="ChEBI" id="CHEBI:78599"/>
        <dbReference type="ChEBI" id="CHEBI:78608"/>
        <dbReference type="EC" id="2.3.2.2"/>
    </reaction>
</comment>
<dbReference type="NCBIfam" id="TIGR00066">
    <property type="entry name" value="g_glut_trans"/>
    <property type="match status" value="1"/>
</dbReference>
<dbReference type="EC" id="2.3.2.2" evidence="11"/>
<dbReference type="KEGG" id="ipa:Isop_0306"/>
<evidence type="ECO:0000256" key="7">
    <source>
        <dbReference type="ARBA" id="ARBA00023315"/>
    </source>
</evidence>
<feature type="region of interest" description="Disordered" evidence="12">
    <location>
        <begin position="1"/>
        <end position="23"/>
    </location>
</feature>
<evidence type="ECO:0000256" key="2">
    <source>
        <dbReference type="ARBA" id="ARBA00001089"/>
    </source>
</evidence>
<evidence type="ECO:0000256" key="11">
    <source>
        <dbReference type="RuleBase" id="RU368036"/>
    </source>
</evidence>
<dbReference type="InterPro" id="IPR051792">
    <property type="entry name" value="GGT_bact"/>
</dbReference>
<dbReference type="UniPathway" id="UPA00204"/>
<feature type="binding site" evidence="10">
    <location>
        <begin position="498"/>
        <end position="499"/>
    </location>
    <ligand>
        <name>L-glutamate</name>
        <dbReference type="ChEBI" id="CHEBI:29985"/>
    </ligand>
</feature>
<evidence type="ECO:0000256" key="12">
    <source>
        <dbReference type="SAM" id="MobiDB-lite"/>
    </source>
</evidence>
<organism evidence="13 14">
    <name type="scientific">Isosphaera pallida (strain ATCC 43644 / DSM 9630 / IS1B)</name>
    <dbReference type="NCBI Taxonomy" id="575540"/>
    <lineage>
        <taxon>Bacteria</taxon>
        <taxon>Pseudomonadati</taxon>
        <taxon>Planctomycetota</taxon>
        <taxon>Planctomycetia</taxon>
        <taxon>Isosphaerales</taxon>
        <taxon>Isosphaeraceae</taxon>
        <taxon>Isosphaera</taxon>
    </lineage>
</organism>
<evidence type="ECO:0000256" key="3">
    <source>
        <dbReference type="ARBA" id="ARBA00009381"/>
    </source>
</evidence>
<dbReference type="Pfam" id="PF01019">
    <property type="entry name" value="G_glu_transpept"/>
    <property type="match status" value="1"/>
</dbReference>
<evidence type="ECO:0000256" key="4">
    <source>
        <dbReference type="ARBA" id="ARBA00022679"/>
    </source>
</evidence>
<feature type="binding site" evidence="10">
    <location>
        <position position="520"/>
    </location>
    <ligand>
        <name>L-glutamate</name>
        <dbReference type="ChEBI" id="CHEBI:29985"/>
    </ligand>
</feature>
<dbReference type="GO" id="GO:0103068">
    <property type="term" value="F:leukotriene C4 gamma-glutamyl transferase activity"/>
    <property type="evidence" value="ECO:0007669"/>
    <property type="project" value="UniProtKB-EC"/>
</dbReference>
<accession>E8QX68</accession>
<dbReference type="HOGENOM" id="CLU_014813_0_3_0"/>
<dbReference type="Proteomes" id="UP000008631">
    <property type="component" value="Chromosome"/>
</dbReference>
<evidence type="ECO:0000256" key="6">
    <source>
        <dbReference type="ARBA" id="ARBA00023145"/>
    </source>
</evidence>
<comment type="subunit">
    <text evidence="11">This enzyme consists of two polypeptide chains, which are synthesized in precursor form from a single polypeptide.</text>
</comment>
<evidence type="ECO:0000256" key="1">
    <source>
        <dbReference type="ARBA" id="ARBA00001049"/>
    </source>
</evidence>
<dbReference type="GO" id="GO:0006750">
    <property type="term" value="P:glutathione biosynthetic process"/>
    <property type="evidence" value="ECO:0007669"/>
    <property type="project" value="UniProtKB-KW"/>
</dbReference>
<feature type="binding site" evidence="10">
    <location>
        <position position="131"/>
    </location>
    <ligand>
        <name>L-glutamate</name>
        <dbReference type="ChEBI" id="CHEBI:29985"/>
    </ligand>
</feature>
<evidence type="ECO:0000313" key="13">
    <source>
        <dbReference type="EMBL" id="ADV60901.1"/>
    </source>
</evidence>
<keyword evidence="14" id="KW-1185">Reference proteome</keyword>
<protein>
    <recommendedName>
        <fullName evidence="11">Glutathione hydrolase proenzyme</fullName>
        <ecNumber evidence="11">2.3.2.2</ecNumber>
        <ecNumber evidence="11">3.4.19.13</ecNumber>
    </recommendedName>
    <component>
        <recommendedName>
            <fullName evidence="11">Glutathione hydrolase large chain</fullName>
        </recommendedName>
    </component>
    <component>
        <recommendedName>
            <fullName evidence="11">Glutathione hydrolase small chain</fullName>
        </recommendedName>
    </component>
</protein>
<dbReference type="PANTHER" id="PTHR43199:SF1">
    <property type="entry name" value="GLUTATHIONE HYDROLASE PROENZYME"/>
    <property type="match status" value="1"/>
</dbReference>
<dbReference type="AlphaFoldDB" id="E8QX68"/>
<dbReference type="eggNOG" id="COG0405">
    <property type="taxonomic scope" value="Bacteria"/>
</dbReference>
<comment type="catalytic activity">
    <reaction evidence="1 11">
        <text>an S-substituted glutathione + H2O = an S-substituted L-cysteinylglycine + L-glutamate</text>
        <dbReference type="Rhea" id="RHEA:59468"/>
        <dbReference type="ChEBI" id="CHEBI:15377"/>
        <dbReference type="ChEBI" id="CHEBI:29985"/>
        <dbReference type="ChEBI" id="CHEBI:90779"/>
        <dbReference type="ChEBI" id="CHEBI:143103"/>
        <dbReference type="EC" id="3.4.19.13"/>
    </reaction>
</comment>
<comment type="pathway">
    <text evidence="11">Sulfur metabolism; glutathione metabolism.</text>
</comment>
<keyword evidence="7 11" id="KW-0012">Acyltransferase</keyword>
<proteinExistence type="inferred from homology"/>
<dbReference type="FunCoup" id="E8QX68">
    <property type="interactions" value="230"/>
</dbReference>
<reference key="1">
    <citation type="submission" date="2010-11" db="EMBL/GenBank/DDBJ databases">
        <title>The complete sequence of chromosome of Isophaera pallida ATCC 43644.</title>
        <authorList>
            <consortium name="US DOE Joint Genome Institute (JGI-PGF)"/>
            <person name="Lucas S."/>
            <person name="Copeland A."/>
            <person name="Lapidus A."/>
            <person name="Bruce D."/>
            <person name="Goodwin L."/>
            <person name="Pitluck S."/>
            <person name="Kyrpides N."/>
            <person name="Mavromatis K."/>
            <person name="Pagani I."/>
            <person name="Ivanova N."/>
            <person name="Saunders E."/>
            <person name="Brettin T."/>
            <person name="Detter J.C."/>
            <person name="Han C."/>
            <person name="Tapia R."/>
            <person name="Land M."/>
            <person name="Hauser L."/>
            <person name="Markowitz V."/>
            <person name="Cheng J.-F."/>
            <person name="Hugenholtz P."/>
            <person name="Woyke T."/>
            <person name="Wu D."/>
            <person name="Eisen J.A."/>
        </authorList>
    </citation>
    <scope>NUCLEOTIDE SEQUENCE</scope>
    <source>
        <strain>ATCC 43644</strain>
    </source>
</reference>
<dbReference type="GO" id="GO:0036374">
    <property type="term" value="F:glutathione hydrolase activity"/>
    <property type="evidence" value="ECO:0007669"/>
    <property type="project" value="UniProtKB-UniRule"/>
</dbReference>
<dbReference type="GO" id="GO:0006751">
    <property type="term" value="P:glutathione catabolic process"/>
    <property type="evidence" value="ECO:0007669"/>
    <property type="project" value="UniProtKB-UniRule"/>
</dbReference>
<dbReference type="MEROPS" id="T03.001"/>
<evidence type="ECO:0000256" key="5">
    <source>
        <dbReference type="ARBA" id="ARBA00022801"/>
    </source>
</evidence>
<dbReference type="InterPro" id="IPR043137">
    <property type="entry name" value="GGT_ssub_C"/>
</dbReference>
<dbReference type="PANTHER" id="PTHR43199">
    <property type="entry name" value="GLUTATHIONE HYDROLASE"/>
    <property type="match status" value="1"/>
</dbReference>
<reference evidence="13 14" key="2">
    <citation type="journal article" date="2011" name="Stand. Genomic Sci.">
        <title>Complete genome sequence of Isosphaera pallida type strain (IS1B).</title>
        <authorList>
            <consortium name="US DOE Joint Genome Institute (JGI-PGF)"/>
            <person name="Goker M."/>
            <person name="Cleland D."/>
            <person name="Saunders E."/>
            <person name="Lapidus A."/>
            <person name="Nolan M."/>
            <person name="Lucas S."/>
            <person name="Hammon N."/>
            <person name="Deshpande S."/>
            <person name="Cheng J.F."/>
            <person name="Tapia R."/>
            <person name="Han C."/>
            <person name="Goodwin L."/>
            <person name="Pitluck S."/>
            <person name="Liolios K."/>
            <person name="Pagani I."/>
            <person name="Ivanova N."/>
            <person name="Mavromatis K."/>
            <person name="Pati A."/>
            <person name="Chen A."/>
            <person name="Palaniappan K."/>
            <person name="Land M."/>
            <person name="Hauser L."/>
            <person name="Chang Y.J."/>
            <person name="Jeffries C.D."/>
            <person name="Detter J.C."/>
            <person name="Beck B."/>
            <person name="Woyke T."/>
            <person name="Bristow J."/>
            <person name="Eisen J.A."/>
            <person name="Markowitz V."/>
            <person name="Hugenholtz P."/>
            <person name="Kyrpides N.C."/>
            <person name="Klenk H.P."/>
        </authorList>
    </citation>
    <scope>NUCLEOTIDE SEQUENCE [LARGE SCALE GENOMIC DNA]</scope>
    <source>
        <strain evidence="14">ATCC 43644 / DSM 9630 / IS1B</strain>
    </source>
</reference>
<dbReference type="PRINTS" id="PR01210">
    <property type="entry name" value="GGTRANSPTASE"/>
</dbReference>
<evidence type="ECO:0000313" key="14">
    <source>
        <dbReference type="Proteomes" id="UP000008631"/>
    </source>
</evidence>
<name>E8QX68_ISOPI</name>
<dbReference type="InParanoid" id="E8QX68"/>
<dbReference type="InterPro" id="IPR029055">
    <property type="entry name" value="Ntn_hydrolases_N"/>
</dbReference>
<feature type="active site" description="Nucleophile" evidence="9">
    <location>
        <position position="427"/>
    </location>
</feature>
<evidence type="ECO:0000256" key="9">
    <source>
        <dbReference type="PIRSR" id="PIRSR600101-1"/>
    </source>
</evidence>
<comment type="catalytic activity">
    <reaction evidence="2 11">
        <text>glutathione + H2O = L-cysteinylglycine + L-glutamate</text>
        <dbReference type="Rhea" id="RHEA:28807"/>
        <dbReference type="ChEBI" id="CHEBI:15377"/>
        <dbReference type="ChEBI" id="CHEBI:29985"/>
        <dbReference type="ChEBI" id="CHEBI:57925"/>
        <dbReference type="ChEBI" id="CHEBI:61694"/>
        <dbReference type="EC" id="3.4.19.13"/>
    </reaction>
</comment>
<evidence type="ECO:0000256" key="8">
    <source>
        <dbReference type="ARBA" id="ARBA00047417"/>
    </source>
</evidence>